<dbReference type="EMBL" id="FMVT01000013">
    <property type="protein sequence ID" value="SCY87944.1"/>
    <property type="molecule type" value="Genomic_DNA"/>
</dbReference>
<dbReference type="Pfam" id="PF01425">
    <property type="entry name" value="Amidase"/>
    <property type="match status" value="1"/>
</dbReference>
<dbReference type="SUPFAM" id="SSF75304">
    <property type="entry name" value="Amidase signature (AS) enzymes"/>
    <property type="match status" value="1"/>
</dbReference>
<dbReference type="PANTHER" id="PTHR11895:SF176">
    <property type="entry name" value="AMIDASE AMID-RELATED"/>
    <property type="match status" value="1"/>
</dbReference>
<dbReference type="InterPro" id="IPR036928">
    <property type="entry name" value="AS_sf"/>
</dbReference>
<dbReference type="Gene3D" id="3.90.1300.10">
    <property type="entry name" value="Amidase signature (AS) domain"/>
    <property type="match status" value="1"/>
</dbReference>
<dbReference type="InterPro" id="IPR000120">
    <property type="entry name" value="Amidase"/>
</dbReference>
<evidence type="ECO:0000313" key="2">
    <source>
        <dbReference type="EMBL" id="SCY87944.1"/>
    </source>
</evidence>
<keyword evidence="3" id="KW-1185">Reference proteome</keyword>
<sequence>MTPLLLRVTDALDRAEALPDRGAIFTQLDRPRILAEAQRQQARADAGEDLSLYGMLISVKDLFDEAGQVTGAGSRLLADRAPAEADSTAVARLRQAGAVMFGRTSMSEFAYSGVGLNPHHGTPSSVLVPGGIPGGSTSGGAVSVGLGLVDAAIGTDTGGSLRIPAVANGLWGMKPSQGLVPDRGVHPLAPSYDTPGPMARDAETLQRVLSVMAGRPIIAPPAGPLTLAVPHGAFTNDVSAEIEAWFSAVTKRLRSAGHQLQPVDMTPIGDRIGLNRIIVAVEAHRHYAADLDRLEKVGDPRVLSRIRYAETLSLQQIENAYGERAEMVKLFRQRMEGHDALVAPALSVMPPTIAEVEADFDRFNAAMLRNTSLINLVDGCAIVLPSDVSVAPWSLTMLAGVHGADAELFAACRCIGRGDAVDKNGAE</sequence>
<dbReference type="AlphaFoldDB" id="A0A1G5JIE2"/>
<dbReference type="Proteomes" id="UP000199502">
    <property type="component" value="Unassembled WGS sequence"/>
</dbReference>
<evidence type="ECO:0000313" key="3">
    <source>
        <dbReference type="Proteomes" id="UP000199502"/>
    </source>
</evidence>
<dbReference type="InterPro" id="IPR023631">
    <property type="entry name" value="Amidase_dom"/>
</dbReference>
<dbReference type="GO" id="GO:0016740">
    <property type="term" value="F:transferase activity"/>
    <property type="evidence" value="ECO:0007669"/>
    <property type="project" value="UniProtKB-KW"/>
</dbReference>
<gene>
    <name evidence="2" type="ORF">SAMN05660710_03223</name>
</gene>
<dbReference type="RefSeq" id="WP_090746996.1">
    <property type="nucleotide sequence ID" value="NZ_FMVT01000013.1"/>
</dbReference>
<proteinExistence type="predicted"/>
<accession>A0A1G5JIE2</accession>
<protein>
    <submittedName>
        <fullName evidence="2">Aspartyl-tRNA(Asn)/glutamyl-tRNA(Gln) amidotransferase subunit A</fullName>
    </submittedName>
</protein>
<dbReference type="OrthoDB" id="9811471at2"/>
<evidence type="ECO:0000259" key="1">
    <source>
        <dbReference type="Pfam" id="PF01425"/>
    </source>
</evidence>
<reference evidence="2 3" key="1">
    <citation type="submission" date="2016-10" db="EMBL/GenBank/DDBJ databases">
        <authorList>
            <person name="de Groot N.N."/>
        </authorList>
    </citation>
    <scope>NUCLEOTIDE SEQUENCE [LARGE SCALE GENOMIC DNA]</scope>
    <source>
        <strain evidence="2 3">CGMCC 1.8925</strain>
    </source>
</reference>
<name>A0A1G5JIE2_9RHOB</name>
<dbReference type="PANTHER" id="PTHR11895">
    <property type="entry name" value="TRANSAMIDASE"/>
    <property type="match status" value="1"/>
</dbReference>
<organism evidence="2 3">
    <name type="scientific">Paracoccus tibetensis</name>
    <dbReference type="NCBI Taxonomy" id="336292"/>
    <lineage>
        <taxon>Bacteria</taxon>
        <taxon>Pseudomonadati</taxon>
        <taxon>Pseudomonadota</taxon>
        <taxon>Alphaproteobacteria</taxon>
        <taxon>Rhodobacterales</taxon>
        <taxon>Paracoccaceae</taxon>
        <taxon>Paracoccus</taxon>
    </lineage>
</organism>
<keyword evidence="2" id="KW-0808">Transferase</keyword>
<feature type="domain" description="Amidase" evidence="1">
    <location>
        <begin position="10"/>
        <end position="390"/>
    </location>
</feature>
<dbReference type="STRING" id="336292.SAMN05660710_03223"/>